<feature type="domain" description="CRISPR type III-associated protein" evidence="3">
    <location>
        <begin position="138"/>
        <end position="345"/>
    </location>
</feature>
<dbReference type="GO" id="GO:0051607">
    <property type="term" value="P:defense response to virus"/>
    <property type="evidence" value="ECO:0007669"/>
    <property type="project" value="UniProtKB-KW"/>
</dbReference>
<protein>
    <recommendedName>
        <fullName evidence="3">CRISPR type III-associated protein domain-containing protein</fullName>
    </recommendedName>
</protein>
<proteinExistence type="predicted"/>
<dbReference type="PANTHER" id="PTHR39965:SF1">
    <property type="entry name" value="CRISPR SYSTEM CMR SUBUNIT CMR6"/>
    <property type="match status" value="1"/>
</dbReference>
<keyword evidence="2" id="KW-0175">Coiled coil</keyword>
<dbReference type="AlphaFoldDB" id="A0A0S6U477"/>
<dbReference type="InterPro" id="IPR005537">
    <property type="entry name" value="RAMP_III_fam"/>
</dbReference>
<evidence type="ECO:0000256" key="1">
    <source>
        <dbReference type="ARBA" id="ARBA00023118"/>
    </source>
</evidence>
<dbReference type="InterPro" id="IPR010172">
    <property type="entry name" value="CRISPR-assoc_prot_TM1791"/>
</dbReference>
<sequence length="484" mass="57526">MEVRIVKNQENKNGKNFVCFIEGKCLENNKKYLQYTKDDIAFVEKDDDGNLKIKEYHAYEKLMEYLDEWNKKERDQINKSLLINKFTNIFNLDKEYDLNDNENNILDNKIKRYKDLIRKSLENRFEWLRFQGDINDKLIIGLGNQSVFETDITLHNTYGIPYIPGSALKGVFRNYIIQEYFKYCSDKCYEGCNKECEKNANKDSLFIKIFGGENDKGENVQGKVIFMDSFSDNYSIKRDIMTPHHKDYYSSKEEQIFLPLDSDEPTPIQFLVMKKKGATELKFEINLAIDKSISNDIIQENESINNAILEKYKNKTIYKFILENLIDALNFHGLGAKTSLGYGYFNICKDDVIKKLERERQNKIDEEKNKEKIKKIKEQKRLEQEAKERKFKEDTKDMNELEIEIYKINQIIDKNKKNRCVMKFYNNNIDKLEGDKRKQLAIYMKEYLENIGKWKIKKHKDSKKKDKGIERVEKICEILNIDLP</sequence>
<name>A0A0S6U477_CLOBO</name>
<accession>A0A0S6U477</accession>
<gene>
    <name evidence="4" type="ORF">CBO05C_2379</name>
</gene>
<dbReference type="Pfam" id="PF03787">
    <property type="entry name" value="RAMPs"/>
    <property type="match status" value="1"/>
</dbReference>
<keyword evidence="1" id="KW-0051">Antiviral defense</keyword>
<evidence type="ECO:0000313" key="4">
    <source>
        <dbReference type="EMBL" id="GAE02689.1"/>
    </source>
</evidence>
<evidence type="ECO:0000259" key="3">
    <source>
        <dbReference type="Pfam" id="PF03787"/>
    </source>
</evidence>
<organism evidence="4">
    <name type="scientific">Clostridium botulinum B str. Osaka05</name>
    <dbReference type="NCBI Taxonomy" id="1407017"/>
    <lineage>
        <taxon>Bacteria</taxon>
        <taxon>Bacillati</taxon>
        <taxon>Bacillota</taxon>
        <taxon>Clostridia</taxon>
        <taxon>Eubacteriales</taxon>
        <taxon>Clostridiaceae</taxon>
        <taxon>Clostridium</taxon>
    </lineage>
</organism>
<feature type="coiled-coil region" evidence="2">
    <location>
        <begin position="349"/>
        <end position="404"/>
    </location>
</feature>
<dbReference type="NCBIfam" id="TIGR01898">
    <property type="entry name" value="cas_TM1791_cmr6"/>
    <property type="match status" value="1"/>
</dbReference>
<evidence type="ECO:0000256" key="2">
    <source>
        <dbReference type="SAM" id="Coils"/>
    </source>
</evidence>
<reference evidence="4" key="1">
    <citation type="submission" date="2013-10" db="EMBL/GenBank/DDBJ databases">
        <title>Draft genome sequence of Clostridium botulinum type B strain Osaka05.</title>
        <authorList>
            <person name="Sakaguchi Y."/>
            <person name="Hosomi K."/>
            <person name="Uchiyama J."/>
            <person name="Ogura Y."/>
            <person name="Sakaguchi M."/>
            <person name="Kohda T."/>
            <person name="Mukamoto M."/>
            <person name="Misawa N."/>
            <person name="Matsuzaki S."/>
            <person name="Hayashi T."/>
            <person name="Kozaki S."/>
        </authorList>
    </citation>
    <scope>NUCLEOTIDE SEQUENCE</scope>
    <source>
        <strain evidence="4">Osaka05</strain>
    </source>
</reference>
<dbReference type="RefSeq" id="WP_030035464.1">
    <property type="nucleotide sequence ID" value="NZ_DF384213.1"/>
</dbReference>
<dbReference type="HOGENOM" id="CLU_622154_0_0_9"/>
<dbReference type="PANTHER" id="PTHR39965">
    <property type="entry name" value="CRISPR SYSTEM CMR SUBUNIT CMR6"/>
    <property type="match status" value="1"/>
</dbReference>
<dbReference type="EMBL" id="DF384213">
    <property type="protein sequence ID" value="GAE02689.1"/>
    <property type="molecule type" value="Genomic_DNA"/>
</dbReference>
<dbReference type="Proteomes" id="UP000054164">
    <property type="component" value="Unassembled WGS sequence"/>
</dbReference>